<dbReference type="RefSeq" id="WP_160128414.1">
    <property type="nucleotide sequence ID" value="NZ_CP019288.1"/>
</dbReference>
<keyword evidence="2" id="KW-1185">Reference proteome</keyword>
<protein>
    <submittedName>
        <fullName evidence="1">Group 3 truncated hemoglobin ctb</fullName>
    </submittedName>
</protein>
<reference evidence="1 2" key="1">
    <citation type="journal article" date="2013" name="Int. J. Syst. Evol. Microbiol.">
        <title>Kordia antarctica sp. nov., isolated from Antarctic seawater.</title>
        <authorList>
            <person name="Baek K."/>
            <person name="Choi A."/>
            <person name="Kang I."/>
            <person name="Lee K."/>
            <person name="Cho J.C."/>
        </authorList>
    </citation>
    <scope>NUCLEOTIDE SEQUENCE [LARGE SCALE GENOMIC DNA]</scope>
    <source>
        <strain evidence="1 2">IMCC3317</strain>
    </source>
</reference>
<dbReference type="GO" id="GO:0019825">
    <property type="term" value="F:oxygen binding"/>
    <property type="evidence" value="ECO:0007669"/>
    <property type="project" value="InterPro"/>
</dbReference>
<dbReference type="GO" id="GO:0020037">
    <property type="term" value="F:heme binding"/>
    <property type="evidence" value="ECO:0007669"/>
    <property type="project" value="InterPro"/>
</dbReference>
<dbReference type="InterPro" id="IPR009050">
    <property type="entry name" value="Globin-like_sf"/>
</dbReference>
<dbReference type="OrthoDB" id="25954at2"/>
<evidence type="ECO:0000313" key="2">
    <source>
        <dbReference type="Proteomes" id="UP000464657"/>
    </source>
</evidence>
<dbReference type="CDD" id="cd08916">
    <property type="entry name" value="TrHb3_P"/>
    <property type="match status" value="1"/>
</dbReference>
<dbReference type="SUPFAM" id="SSF46458">
    <property type="entry name" value="Globin-like"/>
    <property type="match status" value="1"/>
</dbReference>
<dbReference type="AlphaFoldDB" id="A0A7L4ZG33"/>
<dbReference type="KEGG" id="kan:IMCC3317_10350"/>
<dbReference type="EMBL" id="CP019288">
    <property type="protein sequence ID" value="QHI35688.1"/>
    <property type="molecule type" value="Genomic_DNA"/>
</dbReference>
<dbReference type="Proteomes" id="UP000464657">
    <property type="component" value="Chromosome"/>
</dbReference>
<sequence length="129" mass="15195">MKTDIKNRADVQLLVNTFYAKIRKDELLGPIFNGQIKHWDAHLVHLTDFWESNLFFVNKYKGNPLEKHVEVDAAAKNSINEHHFGVWLNYWMQTLDELFEGEKANIAKNRARKMGTFIYIKLFEARTAK</sequence>
<organism evidence="1 2">
    <name type="scientific">Kordia antarctica</name>
    <dbReference type="NCBI Taxonomy" id="1218801"/>
    <lineage>
        <taxon>Bacteria</taxon>
        <taxon>Pseudomonadati</taxon>
        <taxon>Bacteroidota</taxon>
        <taxon>Flavobacteriia</taxon>
        <taxon>Flavobacteriales</taxon>
        <taxon>Flavobacteriaceae</taxon>
        <taxon>Kordia</taxon>
    </lineage>
</organism>
<accession>A0A7L4ZG33</accession>
<name>A0A7L4ZG33_9FLAO</name>
<gene>
    <name evidence="1" type="primary">ctb</name>
    <name evidence="1" type="ORF">IMCC3317_10350</name>
</gene>
<dbReference type="InterPro" id="IPR012292">
    <property type="entry name" value="Globin/Proto"/>
</dbReference>
<dbReference type="Gene3D" id="1.10.490.10">
    <property type="entry name" value="Globins"/>
    <property type="match status" value="1"/>
</dbReference>
<proteinExistence type="predicted"/>
<evidence type="ECO:0000313" key="1">
    <source>
        <dbReference type="EMBL" id="QHI35688.1"/>
    </source>
</evidence>